<proteinExistence type="predicted"/>
<accession>A2SRW7</accession>
<sequence>MAKQCDVLILGAGPAGLTAGYKLAEAGVSICIVDKQEHVGGLAKTLRHGDCLLDIGPHILCSREYVYDFNPEMYTFIKALLQEDIYEYESEHRKYLESMQVGQVRYKYPVSIMNALINAGLGKSMHIGWDYLRAKSSKKSNSNDYETSLVSSLGQSLAELFLLNIGEKTWGVPCGAMSQDVAWRVGEFSMLDVFKKQFSTMIASLQKKGDPVNYPKHGIGEICDRLKQEIDAKNICDWFLSATPSNILVENGSVVSVDVVCSDGNVETIYPKHLISSIPMPYLLSAMRPFPPEDVQAAGQSLRCRCHICVYLVFSVDSILKEHCIYFADPKIPFSRMMEQKHYSDMMISDGKTVLAIEYFSWIEGGIWSMKDQELYDLTVEWLKRLSIIQNQDIIDYFINRETDAYPAYELGYRQHLEKVMSYLDGITNLDVIGRTGSFTYIGQYKAMQMGWDVVKNIKIKCGVL</sequence>
<reference evidence="1 2" key="1">
    <citation type="journal article" date="2009" name="Stand. Genomic Sci.">
        <title>Complete genome sequence of Methanocorpusculum labreanum type strain Z.</title>
        <authorList>
            <person name="Anderson I.J."/>
            <person name="Sieprawska-Lupa M."/>
            <person name="Goltsman E."/>
            <person name="Lapidus A."/>
            <person name="Copeland A."/>
            <person name="Glavina Del Rio T."/>
            <person name="Tice H."/>
            <person name="Dalin E."/>
            <person name="Barry K."/>
            <person name="Pitluck S."/>
            <person name="Hauser L."/>
            <person name="Land M."/>
            <person name="Lucas S."/>
            <person name="Richardson P."/>
            <person name="Whitman W.B."/>
            <person name="Kyrpides N.C."/>
        </authorList>
    </citation>
    <scope>NUCLEOTIDE SEQUENCE [LARGE SCALE GENOMIC DNA]</scope>
    <source>
        <strain evidence="2">ATCC 43576 / DSM 4855 / Z</strain>
    </source>
</reference>
<dbReference type="SUPFAM" id="SSF51905">
    <property type="entry name" value="FAD/NAD(P)-binding domain"/>
    <property type="match status" value="1"/>
</dbReference>
<dbReference type="Proteomes" id="UP000000365">
    <property type="component" value="Chromosome"/>
</dbReference>
<dbReference type="InterPro" id="IPR036188">
    <property type="entry name" value="FAD/NAD-bd_sf"/>
</dbReference>
<dbReference type="EMBL" id="CP000559">
    <property type="protein sequence ID" value="ABN07073.1"/>
    <property type="molecule type" value="Genomic_DNA"/>
</dbReference>
<protein>
    <submittedName>
        <fullName evidence="1">Protoporphyrinogen oxidase-like protein</fullName>
        <ecNumber evidence="1">5.4.99.9</ecNumber>
    </submittedName>
</protein>
<dbReference type="GeneID" id="4794736"/>
<dbReference type="Pfam" id="PF13450">
    <property type="entry name" value="NAD_binding_8"/>
    <property type="match status" value="1"/>
</dbReference>
<dbReference type="OrthoDB" id="11867at2157"/>
<evidence type="ECO:0000313" key="2">
    <source>
        <dbReference type="Proteomes" id="UP000000365"/>
    </source>
</evidence>
<name>A2SRW7_METLZ</name>
<organism evidence="1 2">
    <name type="scientific">Methanocorpusculum labreanum (strain ATCC 43576 / DSM 4855 / Z)</name>
    <dbReference type="NCBI Taxonomy" id="410358"/>
    <lineage>
        <taxon>Archaea</taxon>
        <taxon>Methanobacteriati</taxon>
        <taxon>Methanobacteriota</taxon>
        <taxon>Stenosarchaea group</taxon>
        <taxon>Methanomicrobia</taxon>
        <taxon>Methanomicrobiales</taxon>
        <taxon>Methanocorpusculaceae</taxon>
        <taxon>Methanocorpusculum</taxon>
    </lineage>
</organism>
<dbReference type="PRINTS" id="PR00419">
    <property type="entry name" value="ADXRDTASE"/>
</dbReference>
<dbReference type="EC" id="5.4.99.9" evidence="1"/>
<dbReference type="KEGG" id="mla:Mlab_0902"/>
<dbReference type="GO" id="GO:0005829">
    <property type="term" value="C:cytosol"/>
    <property type="evidence" value="ECO:0007669"/>
    <property type="project" value="TreeGrafter"/>
</dbReference>
<dbReference type="PANTHER" id="PTHR21197">
    <property type="entry name" value="UDP-GALACTOPYRANOSE MUTASE"/>
    <property type="match status" value="1"/>
</dbReference>
<dbReference type="RefSeq" id="WP_011833274.1">
    <property type="nucleotide sequence ID" value="NC_008942.1"/>
</dbReference>
<keyword evidence="1" id="KW-0413">Isomerase</keyword>
<evidence type="ECO:0000313" key="1">
    <source>
        <dbReference type="EMBL" id="ABN07073.1"/>
    </source>
</evidence>
<dbReference type="Gene3D" id="3.50.50.60">
    <property type="entry name" value="FAD/NAD(P)-binding domain"/>
    <property type="match status" value="1"/>
</dbReference>
<keyword evidence="2" id="KW-1185">Reference proteome</keyword>
<dbReference type="GO" id="GO:0050660">
    <property type="term" value="F:flavin adenine dinucleotide binding"/>
    <property type="evidence" value="ECO:0007669"/>
    <property type="project" value="TreeGrafter"/>
</dbReference>
<gene>
    <name evidence="1" type="ordered locus">Mlab_0902</name>
</gene>
<dbReference type="AlphaFoldDB" id="A2SRW7"/>
<dbReference type="STRING" id="410358.Mlab_0902"/>
<dbReference type="eggNOG" id="arCOG01522">
    <property type="taxonomic scope" value="Archaea"/>
</dbReference>
<dbReference type="PANTHER" id="PTHR21197:SF0">
    <property type="entry name" value="UDP-GALACTOPYRANOSE MUTASE"/>
    <property type="match status" value="1"/>
</dbReference>
<dbReference type="HOGENOM" id="CLU_026719_1_0_2"/>
<dbReference type="GO" id="GO:0008767">
    <property type="term" value="F:UDP-galactopyranose mutase activity"/>
    <property type="evidence" value="ECO:0007669"/>
    <property type="project" value="UniProtKB-EC"/>
</dbReference>